<protein>
    <submittedName>
        <fullName evidence="8">RNA polymerase sigma factor</fullName>
    </submittedName>
</protein>
<dbReference type="InterPro" id="IPR039425">
    <property type="entry name" value="RNA_pol_sigma-70-like"/>
</dbReference>
<dbReference type="Proteomes" id="UP000515734">
    <property type="component" value="Chromosome"/>
</dbReference>
<keyword evidence="5" id="KW-0804">Transcription</keyword>
<dbReference type="RefSeq" id="WP_232100726.1">
    <property type="nucleotide sequence ID" value="NZ_AP023287.1"/>
</dbReference>
<dbReference type="EMBL" id="AP023287">
    <property type="protein sequence ID" value="BCI51195.1"/>
    <property type="molecule type" value="Genomic_DNA"/>
</dbReference>
<dbReference type="Gene3D" id="1.10.1740.10">
    <property type="match status" value="1"/>
</dbReference>
<gene>
    <name evidence="8" type="ORF">NIIDNTM18_04730</name>
</gene>
<dbReference type="PANTHER" id="PTHR43133:SF59">
    <property type="entry name" value="ECF RNA POLYMERASE SIGMA FACTOR SIGR"/>
    <property type="match status" value="1"/>
</dbReference>
<dbReference type="SUPFAM" id="SSF88659">
    <property type="entry name" value="Sigma3 and sigma4 domains of RNA polymerase sigma factors"/>
    <property type="match status" value="1"/>
</dbReference>
<evidence type="ECO:0000256" key="3">
    <source>
        <dbReference type="ARBA" id="ARBA00023082"/>
    </source>
</evidence>
<dbReference type="Gene3D" id="1.10.10.10">
    <property type="entry name" value="Winged helix-like DNA-binding domain superfamily/Winged helix DNA-binding domain"/>
    <property type="match status" value="1"/>
</dbReference>
<dbReference type="AlphaFoldDB" id="A0A6S6NYS7"/>
<reference evidence="8 9" key="1">
    <citation type="submission" date="2020-07" db="EMBL/GenBank/DDBJ databases">
        <title>Complete genome sequence of Mycolicibacterium litorale like strain isolated from cardiac implantable electronic device infection.</title>
        <authorList>
            <person name="Fukano H."/>
            <person name="Miyama H."/>
            <person name="Hoshino Y."/>
        </authorList>
    </citation>
    <scope>NUCLEOTIDE SEQUENCE [LARGE SCALE GENOMIC DNA]</scope>
    <source>
        <strain evidence="8 9">NIIDNTM18</strain>
    </source>
</reference>
<sequence>MVDPTARRFCRDALPFTDDLYRRARHITGNRADAEDLVQETLVKALIRFDRYREENKMRGWLFRIMHTTWIDMYRVRRARPEEVLTREFSEYQTQMIGAESVEDRVLDRLPDADIAEAFRQLPADFRAVLYFADVQGYRTSEIADLLDTPVGTVSSRLHRGRTKLRGLLADTASARGYGALT</sequence>
<evidence type="ECO:0000256" key="2">
    <source>
        <dbReference type="ARBA" id="ARBA00023015"/>
    </source>
</evidence>
<dbReference type="CDD" id="cd06171">
    <property type="entry name" value="Sigma70_r4"/>
    <property type="match status" value="1"/>
</dbReference>
<evidence type="ECO:0000259" key="6">
    <source>
        <dbReference type="Pfam" id="PF04542"/>
    </source>
</evidence>
<feature type="domain" description="RNA polymerase sigma-70 region 2" evidence="6">
    <location>
        <begin position="18"/>
        <end position="78"/>
    </location>
</feature>
<evidence type="ECO:0000313" key="8">
    <source>
        <dbReference type="EMBL" id="BCI51195.1"/>
    </source>
</evidence>
<dbReference type="InterPro" id="IPR014284">
    <property type="entry name" value="RNA_pol_sigma-70_dom"/>
</dbReference>
<keyword evidence="2" id="KW-0805">Transcription regulation</keyword>
<proteinExistence type="inferred from homology"/>
<dbReference type="GO" id="GO:0006352">
    <property type="term" value="P:DNA-templated transcription initiation"/>
    <property type="evidence" value="ECO:0007669"/>
    <property type="project" value="InterPro"/>
</dbReference>
<evidence type="ECO:0000313" key="9">
    <source>
        <dbReference type="Proteomes" id="UP000515734"/>
    </source>
</evidence>
<dbReference type="Pfam" id="PF04542">
    <property type="entry name" value="Sigma70_r2"/>
    <property type="match status" value="1"/>
</dbReference>
<organism evidence="8 9">
    <name type="scientific">Mycolicibacterium litorale</name>
    <dbReference type="NCBI Taxonomy" id="758802"/>
    <lineage>
        <taxon>Bacteria</taxon>
        <taxon>Bacillati</taxon>
        <taxon>Actinomycetota</taxon>
        <taxon>Actinomycetes</taxon>
        <taxon>Mycobacteriales</taxon>
        <taxon>Mycobacteriaceae</taxon>
        <taxon>Mycolicibacterium</taxon>
    </lineage>
</organism>
<dbReference type="InterPro" id="IPR007627">
    <property type="entry name" value="RNA_pol_sigma70_r2"/>
</dbReference>
<evidence type="ECO:0000259" key="7">
    <source>
        <dbReference type="Pfam" id="PF08281"/>
    </source>
</evidence>
<dbReference type="InterPro" id="IPR013324">
    <property type="entry name" value="RNA_pol_sigma_r3/r4-like"/>
</dbReference>
<dbReference type="InterPro" id="IPR036388">
    <property type="entry name" value="WH-like_DNA-bd_sf"/>
</dbReference>
<comment type="similarity">
    <text evidence="1">Belongs to the sigma-70 factor family. ECF subfamily.</text>
</comment>
<dbReference type="NCBIfam" id="TIGR02937">
    <property type="entry name" value="sigma70-ECF"/>
    <property type="match status" value="1"/>
</dbReference>
<dbReference type="GO" id="GO:0003677">
    <property type="term" value="F:DNA binding"/>
    <property type="evidence" value="ECO:0007669"/>
    <property type="project" value="UniProtKB-KW"/>
</dbReference>
<dbReference type="InterPro" id="IPR013249">
    <property type="entry name" value="RNA_pol_sigma70_r4_t2"/>
</dbReference>
<dbReference type="GO" id="GO:0016987">
    <property type="term" value="F:sigma factor activity"/>
    <property type="evidence" value="ECO:0007669"/>
    <property type="project" value="UniProtKB-KW"/>
</dbReference>
<dbReference type="InterPro" id="IPR013325">
    <property type="entry name" value="RNA_pol_sigma_r2"/>
</dbReference>
<evidence type="ECO:0000256" key="4">
    <source>
        <dbReference type="ARBA" id="ARBA00023125"/>
    </source>
</evidence>
<keyword evidence="4" id="KW-0238">DNA-binding</keyword>
<dbReference type="Pfam" id="PF08281">
    <property type="entry name" value="Sigma70_r4_2"/>
    <property type="match status" value="1"/>
</dbReference>
<keyword evidence="3" id="KW-0731">Sigma factor</keyword>
<accession>A0A6S6NYS7</accession>
<dbReference type="PANTHER" id="PTHR43133">
    <property type="entry name" value="RNA POLYMERASE ECF-TYPE SIGMA FACTO"/>
    <property type="match status" value="1"/>
</dbReference>
<evidence type="ECO:0000256" key="1">
    <source>
        <dbReference type="ARBA" id="ARBA00010641"/>
    </source>
</evidence>
<name>A0A6S6NYS7_9MYCO</name>
<dbReference type="SUPFAM" id="SSF88946">
    <property type="entry name" value="Sigma2 domain of RNA polymerase sigma factors"/>
    <property type="match status" value="1"/>
</dbReference>
<feature type="domain" description="RNA polymerase sigma factor 70 region 4 type 2" evidence="7">
    <location>
        <begin position="114"/>
        <end position="165"/>
    </location>
</feature>
<evidence type="ECO:0000256" key="5">
    <source>
        <dbReference type="ARBA" id="ARBA00023163"/>
    </source>
</evidence>